<keyword evidence="2 5" id="KW-0812">Transmembrane</keyword>
<dbReference type="PANTHER" id="PTHR31465:SF9">
    <property type="entry name" value="SPHINGOID LONG-CHAIN BASE TRANSPORTER RSB1"/>
    <property type="match status" value="1"/>
</dbReference>
<feature type="transmembrane region" description="Helical" evidence="5">
    <location>
        <begin position="74"/>
        <end position="94"/>
    </location>
</feature>
<dbReference type="GO" id="GO:0000324">
    <property type="term" value="C:fungal-type vacuole"/>
    <property type="evidence" value="ECO:0007669"/>
    <property type="project" value="TreeGrafter"/>
</dbReference>
<evidence type="ECO:0000313" key="7">
    <source>
        <dbReference type="Proteomes" id="UP000812966"/>
    </source>
</evidence>
<evidence type="ECO:0000313" key="6">
    <source>
        <dbReference type="EMBL" id="KAG7562682.1"/>
    </source>
</evidence>
<feature type="transmembrane region" description="Helical" evidence="5">
    <location>
        <begin position="193"/>
        <end position="217"/>
    </location>
</feature>
<evidence type="ECO:0000256" key="1">
    <source>
        <dbReference type="ARBA" id="ARBA00004141"/>
    </source>
</evidence>
<feature type="transmembrane region" description="Helical" evidence="5">
    <location>
        <begin position="320"/>
        <end position="338"/>
    </location>
</feature>
<evidence type="ECO:0000256" key="3">
    <source>
        <dbReference type="ARBA" id="ARBA00022989"/>
    </source>
</evidence>
<evidence type="ECO:0000256" key="5">
    <source>
        <dbReference type="SAM" id="Phobius"/>
    </source>
</evidence>
<dbReference type="AlphaFoldDB" id="A0A8K0NUH8"/>
<sequence length="394" mass="43194">MSTSFDPYMGGCSPGNSSCNYVPGSINPFEGDVEYDFYGYNIQLYTAAIFVAFFGLTTLAHLVLGLISRQPWTLLTFFLGTLGELIGWSARLIASRSVEWDPSEGGVWRSNRTAFMAQIAVLIFSPAFLQAGCYIALGRIIPVLGPKYAFVHPLSYTVLFVVGDIVSLVVQAIGGGTAASGETLEEANRGGYIMLGGVIFQLVIMLAFMLVLGTFVWRFRTDRPCAKQVELFKWWPQALRTRKYKTAYDDQKRIDSGLDSGIVSPQSTNTNVGVDAEKAVGKTRWGGRGKSTSRMGTKTKFGSAQEGVEYTEKEIRGAKILLAACVVATFFIFIRSIYRSIELSEGWNGKIIENQTLFNLLDGMLILLATFTFIFVHPVWVMPRSKGGAAAATA</sequence>
<reference evidence="6" key="1">
    <citation type="submission" date="2020-04" db="EMBL/GenBank/DDBJ databases">
        <title>Analysis of mating type loci in Filobasidium floriforme.</title>
        <authorList>
            <person name="Nowrousian M."/>
        </authorList>
    </citation>
    <scope>NUCLEOTIDE SEQUENCE</scope>
    <source>
        <strain evidence="6">CBS 6242</strain>
    </source>
</reference>
<protein>
    <recommendedName>
        <fullName evidence="8">Sphingoid long-chain base transporter RSB1</fullName>
    </recommendedName>
</protein>
<feature type="transmembrane region" description="Helical" evidence="5">
    <location>
        <begin position="114"/>
        <end position="137"/>
    </location>
</feature>
<name>A0A8K0NUH8_9TREE</name>
<keyword evidence="3 5" id="KW-1133">Transmembrane helix</keyword>
<dbReference type="Proteomes" id="UP000812966">
    <property type="component" value="Unassembled WGS sequence"/>
</dbReference>
<feature type="transmembrane region" description="Helical" evidence="5">
    <location>
        <begin position="42"/>
        <end position="67"/>
    </location>
</feature>
<evidence type="ECO:0000256" key="2">
    <source>
        <dbReference type="ARBA" id="ARBA00022692"/>
    </source>
</evidence>
<comment type="caution">
    <text evidence="6">The sequence shown here is derived from an EMBL/GenBank/DDBJ whole genome shotgun (WGS) entry which is preliminary data.</text>
</comment>
<keyword evidence="7" id="KW-1185">Reference proteome</keyword>
<gene>
    <name evidence="6" type="ORF">FFLO_01842</name>
</gene>
<evidence type="ECO:0008006" key="8">
    <source>
        <dbReference type="Google" id="ProtNLM"/>
    </source>
</evidence>
<feature type="transmembrane region" description="Helical" evidence="5">
    <location>
        <begin position="149"/>
        <end position="173"/>
    </location>
</feature>
<dbReference type="GO" id="GO:0005886">
    <property type="term" value="C:plasma membrane"/>
    <property type="evidence" value="ECO:0007669"/>
    <property type="project" value="TreeGrafter"/>
</dbReference>
<accession>A0A8K0NUH8</accession>
<evidence type="ECO:0000256" key="4">
    <source>
        <dbReference type="ARBA" id="ARBA00023136"/>
    </source>
</evidence>
<dbReference type="EMBL" id="JABELV010000027">
    <property type="protein sequence ID" value="KAG7562682.1"/>
    <property type="molecule type" value="Genomic_DNA"/>
</dbReference>
<comment type="subcellular location">
    <subcellularLocation>
        <location evidence="1">Membrane</location>
        <topology evidence="1">Multi-pass membrane protein</topology>
    </subcellularLocation>
</comment>
<dbReference type="InterPro" id="IPR007568">
    <property type="entry name" value="RTA1"/>
</dbReference>
<dbReference type="PANTHER" id="PTHR31465">
    <property type="entry name" value="PROTEIN RTA1-RELATED"/>
    <property type="match status" value="1"/>
</dbReference>
<feature type="transmembrane region" description="Helical" evidence="5">
    <location>
        <begin position="358"/>
        <end position="376"/>
    </location>
</feature>
<dbReference type="Pfam" id="PF04479">
    <property type="entry name" value="RTA1"/>
    <property type="match status" value="1"/>
</dbReference>
<organism evidence="6 7">
    <name type="scientific">Filobasidium floriforme</name>
    <dbReference type="NCBI Taxonomy" id="5210"/>
    <lineage>
        <taxon>Eukaryota</taxon>
        <taxon>Fungi</taxon>
        <taxon>Dikarya</taxon>
        <taxon>Basidiomycota</taxon>
        <taxon>Agaricomycotina</taxon>
        <taxon>Tremellomycetes</taxon>
        <taxon>Filobasidiales</taxon>
        <taxon>Filobasidiaceae</taxon>
        <taxon>Filobasidium</taxon>
    </lineage>
</organism>
<keyword evidence="4 5" id="KW-0472">Membrane</keyword>
<proteinExistence type="predicted"/>